<dbReference type="Proteomes" id="UP001055114">
    <property type="component" value="Unassembled WGS sequence"/>
</dbReference>
<protein>
    <submittedName>
        <fullName evidence="1">Uncharacterized protein</fullName>
    </submittedName>
</protein>
<comment type="caution">
    <text evidence="1">The sequence shown here is derived from an EMBL/GenBank/DDBJ whole genome shotgun (WGS) entry which is preliminary data.</text>
</comment>
<name>A0AA37K713_9BACT</name>
<reference evidence="1" key="1">
    <citation type="submission" date="2022-01" db="EMBL/GenBank/DDBJ databases">
        <title>Novel bile acid biosynthetic pathways are enriched in the microbiome of centenarians.</title>
        <authorList>
            <person name="Sato Y."/>
            <person name="Atarashi K."/>
            <person name="Plichta R.D."/>
            <person name="Arai Y."/>
            <person name="Sasajima S."/>
            <person name="Kearney M.S."/>
            <person name="Suda W."/>
            <person name="Takeshita K."/>
            <person name="Sasaki T."/>
            <person name="Okamoto S."/>
            <person name="Skelly N.A."/>
            <person name="Okamura Y."/>
            <person name="Vlamakis H."/>
            <person name="Li Y."/>
            <person name="Tanoue T."/>
            <person name="Takei H."/>
            <person name="Nittono H."/>
            <person name="Narushima S."/>
            <person name="Irie J."/>
            <person name="Itoh H."/>
            <person name="Moriya K."/>
            <person name="Sugiura Y."/>
            <person name="Suematsu M."/>
            <person name="Moritoki N."/>
            <person name="Shibata S."/>
            <person name="Littman R.D."/>
            <person name="Fischbach A.M."/>
            <person name="Uwamino Y."/>
            <person name="Inoue T."/>
            <person name="Honda A."/>
            <person name="Hattori M."/>
            <person name="Murai T."/>
            <person name="Xavier J.R."/>
            <person name="Hirose N."/>
            <person name="Honda K."/>
        </authorList>
    </citation>
    <scope>NUCLEOTIDE SEQUENCE</scope>
    <source>
        <strain evidence="1">CE91-St3</strain>
    </source>
</reference>
<dbReference type="AlphaFoldDB" id="A0AA37K713"/>
<organism evidence="1 2">
    <name type="scientific">Parabacteroides merdae</name>
    <dbReference type="NCBI Taxonomy" id="46503"/>
    <lineage>
        <taxon>Bacteria</taxon>
        <taxon>Pseudomonadati</taxon>
        <taxon>Bacteroidota</taxon>
        <taxon>Bacteroidia</taxon>
        <taxon>Bacteroidales</taxon>
        <taxon>Tannerellaceae</taxon>
        <taxon>Parabacteroides</taxon>
    </lineage>
</organism>
<accession>A0AA37K713</accession>
<gene>
    <name evidence="1" type="ORF">CE91St3_20290</name>
</gene>
<evidence type="ECO:0000313" key="1">
    <source>
        <dbReference type="EMBL" id="GKH72166.1"/>
    </source>
</evidence>
<sequence>MTVVFQINPSNRIKLADEGYAKFISGKFKQALSLIHTFTPRTNNNYKYE</sequence>
<proteinExistence type="predicted"/>
<dbReference type="EMBL" id="BQNZ01000001">
    <property type="protein sequence ID" value="GKH72166.1"/>
    <property type="molecule type" value="Genomic_DNA"/>
</dbReference>
<evidence type="ECO:0000313" key="2">
    <source>
        <dbReference type="Proteomes" id="UP001055114"/>
    </source>
</evidence>